<dbReference type="Gene3D" id="2.40.50.140">
    <property type="entry name" value="Nucleic acid-binding proteins"/>
    <property type="match status" value="1"/>
</dbReference>
<evidence type="ECO:0000313" key="5">
    <source>
        <dbReference type="Proteomes" id="UP000009071"/>
    </source>
</evidence>
<evidence type="ECO:0000256" key="1">
    <source>
        <dbReference type="ARBA" id="ARBA00023125"/>
    </source>
</evidence>
<dbReference type="NCBIfam" id="TIGR00621">
    <property type="entry name" value="ssb"/>
    <property type="match status" value="1"/>
</dbReference>
<dbReference type="STRING" id="573370.DMR_41930"/>
<dbReference type="CDD" id="cd04496">
    <property type="entry name" value="SSB_OBF"/>
    <property type="match status" value="1"/>
</dbReference>
<dbReference type="PANTHER" id="PTHR10302:SF0">
    <property type="entry name" value="SINGLE-STRANDED DNA-BINDING PROTEIN, MITOCHONDRIAL"/>
    <property type="match status" value="1"/>
</dbReference>
<dbReference type="InterPro" id="IPR011344">
    <property type="entry name" value="ssDNA-bd"/>
</dbReference>
<dbReference type="InterPro" id="IPR012340">
    <property type="entry name" value="NA-bd_OB-fold"/>
</dbReference>
<keyword evidence="1 2" id="KW-0238">DNA-binding</keyword>
<evidence type="ECO:0000256" key="3">
    <source>
        <dbReference type="RuleBase" id="RU000524"/>
    </source>
</evidence>
<keyword evidence="5" id="KW-1185">Reference proteome</keyword>
<dbReference type="Pfam" id="PF00436">
    <property type="entry name" value="SSB"/>
    <property type="match status" value="1"/>
</dbReference>
<dbReference type="GO" id="GO:0006260">
    <property type="term" value="P:DNA replication"/>
    <property type="evidence" value="ECO:0007669"/>
    <property type="project" value="InterPro"/>
</dbReference>
<dbReference type="PROSITE" id="PS50935">
    <property type="entry name" value="SSB"/>
    <property type="match status" value="1"/>
</dbReference>
<evidence type="ECO:0000256" key="2">
    <source>
        <dbReference type="HAMAP-Rule" id="MF_00984"/>
    </source>
</evidence>
<dbReference type="KEGG" id="dma:DMR_41930"/>
<dbReference type="PANTHER" id="PTHR10302">
    <property type="entry name" value="SINGLE-STRANDED DNA-BINDING PROTEIN"/>
    <property type="match status" value="1"/>
</dbReference>
<protein>
    <recommendedName>
        <fullName evidence="2 3">Single-stranded DNA-binding protein</fullName>
        <shortName evidence="2">SSB</shortName>
    </recommendedName>
</protein>
<dbReference type="SUPFAM" id="SSF50249">
    <property type="entry name" value="Nucleic acid-binding proteins"/>
    <property type="match status" value="1"/>
</dbReference>
<gene>
    <name evidence="4" type="primary">ssb</name>
    <name evidence="4" type="ordered locus">DMR_41930</name>
</gene>
<dbReference type="InterPro" id="IPR000424">
    <property type="entry name" value="Primosome_PriB/ssb"/>
</dbReference>
<dbReference type="EMBL" id="AP010904">
    <property type="protein sequence ID" value="BAH77684.1"/>
    <property type="molecule type" value="Genomic_DNA"/>
</dbReference>
<dbReference type="Proteomes" id="UP000009071">
    <property type="component" value="Chromosome"/>
</dbReference>
<sequence length="162" mass="18230">MDITFLLSYPVEIIVLYRKRVRFCDCCLGKLLYILNIVILLFQKREVNMNVCVLTGNLGADPESSYSSEGTPIASFNIAFKATKKKTAWIKVTCFNKLAEIAQAYLHKGAKIAIHGTLDQDKWESKSGETRSAFKLIANNIEFIKTDGRGFENGQNPEDVPF</sequence>
<dbReference type="AlphaFoldDB" id="C4XPY4"/>
<evidence type="ECO:0000313" key="4">
    <source>
        <dbReference type="EMBL" id="BAH77684.1"/>
    </source>
</evidence>
<organism evidence="4 5">
    <name type="scientific">Solidesulfovibrio magneticus (strain ATCC 700980 / DSM 13731 / RS-1)</name>
    <name type="common">Desulfovibrio magneticus</name>
    <dbReference type="NCBI Taxonomy" id="573370"/>
    <lineage>
        <taxon>Bacteria</taxon>
        <taxon>Pseudomonadati</taxon>
        <taxon>Thermodesulfobacteriota</taxon>
        <taxon>Desulfovibrionia</taxon>
        <taxon>Desulfovibrionales</taxon>
        <taxon>Desulfovibrionaceae</taxon>
        <taxon>Solidesulfovibrio</taxon>
    </lineage>
</organism>
<accession>C4XPY4</accession>
<name>C4XPY4_SOLM1</name>
<dbReference type="HOGENOM" id="CLU_1632736_0_0_7"/>
<comment type="subunit">
    <text evidence="2">Homotetramer.</text>
</comment>
<proteinExistence type="inferred from homology"/>
<dbReference type="GO" id="GO:0009295">
    <property type="term" value="C:nucleoid"/>
    <property type="evidence" value="ECO:0007669"/>
    <property type="project" value="TreeGrafter"/>
</dbReference>
<dbReference type="eggNOG" id="COG0629">
    <property type="taxonomic scope" value="Bacteria"/>
</dbReference>
<comment type="caution">
    <text evidence="2">Lacks conserved residue(s) required for the propagation of feature annotation.</text>
</comment>
<dbReference type="HAMAP" id="MF_00984">
    <property type="entry name" value="SSB"/>
    <property type="match status" value="1"/>
</dbReference>
<dbReference type="GO" id="GO:0003697">
    <property type="term" value="F:single-stranded DNA binding"/>
    <property type="evidence" value="ECO:0007669"/>
    <property type="project" value="UniProtKB-UniRule"/>
</dbReference>
<reference evidence="4 5" key="1">
    <citation type="journal article" date="2009" name="Genome Res.">
        <title>Whole genome sequence of Desulfovibrio magneticus strain RS-1 revealed common gene clusters in magnetotactic bacteria.</title>
        <authorList>
            <person name="Nakazawa H."/>
            <person name="Arakaki A."/>
            <person name="Narita-Yamada S."/>
            <person name="Yashiro I."/>
            <person name="Jinno K."/>
            <person name="Aoki N."/>
            <person name="Tsuruyama A."/>
            <person name="Okamura Y."/>
            <person name="Tanikawa S."/>
            <person name="Fujita N."/>
            <person name="Takeyama H."/>
            <person name="Matsunaga T."/>
        </authorList>
    </citation>
    <scope>NUCLEOTIDE SEQUENCE [LARGE SCALE GENOMIC DNA]</scope>
    <source>
        <strain evidence="5">ATCC 700980 / DSM 13731 / RS-1</strain>
    </source>
</reference>